<feature type="coiled-coil region" evidence="2">
    <location>
        <begin position="157"/>
        <end position="184"/>
    </location>
</feature>
<accession>A0ABD1NLD7</accession>
<dbReference type="EMBL" id="JBGMDY010000001">
    <property type="protein sequence ID" value="KAL2347975.1"/>
    <property type="molecule type" value="Genomic_DNA"/>
</dbReference>
<evidence type="ECO:0000256" key="2">
    <source>
        <dbReference type="SAM" id="Coils"/>
    </source>
</evidence>
<feature type="coiled-coil region" evidence="2">
    <location>
        <begin position="234"/>
        <end position="336"/>
    </location>
</feature>
<feature type="domain" description="NAB" evidence="4">
    <location>
        <begin position="9"/>
        <end position="86"/>
    </location>
</feature>
<evidence type="ECO:0000259" key="4">
    <source>
        <dbReference type="PROSITE" id="PS51774"/>
    </source>
</evidence>
<dbReference type="PANTHER" id="PTHR47357:SF4">
    <property type="entry name" value="MYOSIN HEAVY CHAIN-LIKE PROTEIN"/>
    <property type="match status" value="1"/>
</dbReference>
<dbReference type="PANTHER" id="PTHR47357">
    <property type="entry name" value="COP1-INTERACTIVE PROTEIN 1"/>
    <property type="match status" value="1"/>
</dbReference>
<evidence type="ECO:0000313" key="5">
    <source>
        <dbReference type="EMBL" id="KAL2347975.1"/>
    </source>
</evidence>
<dbReference type="PROSITE" id="PS51774">
    <property type="entry name" value="NAB"/>
    <property type="match status" value="1"/>
</dbReference>
<protein>
    <recommendedName>
        <fullName evidence="4">NAB domain-containing protein</fullName>
    </recommendedName>
</protein>
<reference evidence="5 6" key="1">
    <citation type="submission" date="2024-08" db="EMBL/GenBank/DDBJ databases">
        <title>Insights into the chromosomal genome structure of Flemingia macrophylla.</title>
        <authorList>
            <person name="Ding Y."/>
            <person name="Zhao Y."/>
            <person name="Bi W."/>
            <person name="Wu M."/>
            <person name="Zhao G."/>
            <person name="Gong Y."/>
            <person name="Li W."/>
            <person name="Zhang P."/>
        </authorList>
    </citation>
    <scope>NUCLEOTIDE SEQUENCE [LARGE SCALE GENOMIC DNA]</scope>
    <source>
        <strain evidence="5">DYQJB</strain>
        <tissue evidence="5">Leaf</tissue>
    </source>
</reference>
<feature type="region of interest" description="Disordered" evidence="3">
    <location>
        <begin position="94"/>
        <end position="126"/>
    </location>
</feature>
<dbReference type="AlphaFoldDB" id="A0ABD1NLD7"/>
<evidence type="ECO:0000256" key="3">
    <source>
        <dbReference type="SAM" id="MobiDB-lite"/>
    </source>
</evidence>
<proteinExistence type="predicted"/>
<name>A0ABD1NLD7_9FABA</name>
<evidence type="ECO:0000313" key="6">
    <source>
        <dbReference type="Proteomes" id="UP001603857"/>
    </source>
</evidence>
<organism evidence="5 6">
    <name type="scientific">Flemingia macrophylla</name>
    <dbReference type="NCBI Taxonomy" id="520843"/>
    <lineage>
        <taxon>Eukaryota</taxon>
        <taxon>Viridiplantae</taxon>
        <taxon>Streptophyta</taxon>
        <taxon>Embryophyta</taxon>
        <taxon>Tracheophyta</taxon>
        <taxon>Spermatophyta</taxon>
        <taxon>Magnoliopsida</taxon>
        <taxon>eudicotyledons</taxon>
        <taxon>Gunneridae</taxon>
        <taxon>Pentapetalae</taxon>
        <taxon>rosids</taxon>
        <taxon>fabids</taxon>
        <taxon>Fabales</taxon>
        <taxon>Fabaceae</taxon>
        <taxon>Papilionoideae</taxon>
        <taxon>50 kb inversion clade</taxon>
        <taxon>NPAAA clade</taxon>
        <taxon>indigoferoid/millettioid clade</taxon>
        <taxon>Phaseoleae</taxon>
        <taxon>Flemingia</taxon>
    </lineage>
</organism>
<evidence type="ECO:0000256" key="1">
    <source>
        <dbReference type="ARBA" id="ARBA00023054"/>
    </source>
</evidence>
<comment type="caution">
    <text evidence="5">The sequence shown here is derived from an EMBL/GenBank/DDBJ whole genome shotgun (WGS) entry which is preliminary data.</text>
</comment>
<feature type="compositionally biased region" description="Low complexity" evidence="3">
    <location>
        <begin position="100"/>
        <end position="109"/>
    </location>
</feature>
<sequence length="581" mass="68054">MIKQHLRGLSKSFGRQIDHGKSEELKRTKLDIENNLTRIVKFIKSEEQSKKDGNSRKDKEIVGLIEDFYDEYQSLYTLYGRLAGEYVKATPSVEGNTNRVSSVSSSSLESESEKVDANDSNPTSFSGERKRLILSNNTYEEEQKFTCNRRTEAFIQKKDFNDQVDAMQQQLDSVSNHNKELEREREVSQCLVGMQSVGVGESENPVENGVLKEAYFLARIKDLELEVEFRCSKQRVLEDRNNELERAMAQKDEEISQVWRERESCKEKASTHIKALTTEVENLRLELELQTERSQKEYSKSLSELENLKAQLEMRVADQEETIKKLTKTIEQMDAENKQDKSWSKKLELCQQLSERKMEDLAEKFQKIMEGNIRVLHQRIHVAEQLNNENKESHKRTKQRYEEEKKKVGERIASLPREVNLKGLEFGALNLAAGKLEEHREHVLGLVSKMMGEVEFAKDWIRERKEETKELKDKVDGLTILLDEKKEQEWLLRKRVWKLEAKVSKEGGEKLNLIKAVKQLERKVAKLEKILRDKDEELVSIAEKKREAIRQLCLLIEFHRNRFVYLKDLMSKRRASDKKWI</sequence>
<feature type="coiled-coil region" evidence="2">
    <location>
        <begin position="468"/>
        <end position="544"/>
    </location>
</feature>
<gene>
    <name evidence="5" type="ORF">Fmac_001975</name>
</gene>
<keyword evidence="6" id="KW-1185">Reference proteome</keyword>
<keyword evidence="1 2" id="KW-0175">Coiled coil</keyword>
<dbReference type="Proteomes" id="UP001603857">
    <property type="component" value="Unassembled WGS sequence"/>
</dbReference>
<dbReference type="InterPro" id="IPR011684">
    <property type="entry name" value="NAB"/>
</dbReference>